<dbReference type="EMBL" id="JACVDC010000021">
    <property type="protein sequence ID" value="MBC9796128.1"/>
    <property type="molecule type" value="Genomic_DNA"/>
</dbReference>
<feature type="signal peptide" evidence="1">
    <location>
        <begin position="1"/>
        <end position="17"/>
    </location>
</feature>
<keyword evidence="3" id="KW-1185">Reference proteome</keyword>
<feature type="chain" id="PRO_5037667548" evidence="1">
    <location>
        <begin position="18"/>
        <end position="892"/>
    </location>
</feature>
<dbReference type="InterPro" id="IPR008969">
    <property type="entry name" value="CarboxyPept-like_regulatory"/>
</dbReference>
<dbReference type="Proteomes" id="UP000653730">
    <property type="component" value="Unassembled WGS sequence"/>
</dbReference>
<keyword evidence="1" id="KW-0732">Signal</keyword>
<sequence length="892" mass="101775">MKYLAIAVLLFANISFAQQVVIEGMVKDSLSKPLEMANVLLKNPETGAIVSYAVTNYEGRFVLKGKTGTSYELSASYLGYRSSKEVFTIKEDDPGIIKNIVLYENVNQLDGVEVVQKMPVTLSGDTIIYKADAFTNGKERKLENILEKLPGFEIDESGEVKVQGKKVNNLLVEGKKFFDGNTKLATKNIPADAVDKVEVVQDYNEVSPLKGLDNEENLALNIRLKEGKKNMLFGDIKASGGLEDRYTFHPNLFYYTSKANLNFIGDLNNTGSRSFSFKDYLKFNSGIKNITEKSGTTFLSENNDIGLASMQNNRAKELITQLGAFNFTYVPGKKWSFSGFGIASKIKTIINSLAHHTYLRDDGNVTEAVNSDTDQRTVSGIAKISSVFTPKKDVYISYDGFLKSTDATQLNQRLSGFNTVENAVKERDHQRPLIMEQSLRGYLTKNVHHIFSLELNHRYSKLNPLYHLQTSQPSFPGIFPDTDKGTHELLQQKNTVTRNWSGIFKYYRILNGKNHINITGGIQNQHQNLVSDISRVAENNPTKLEGNAWNNDVQFRVNDVFISARYKTKLGRLIMIPGVSYHYYQWKNRQLNKTFTSDRHVLLPDFYARFNFKRSESISLNYNMKTQFPKISQLALGTTIQGYNILFQGNEKLNYGYYHQLGLSYNLFDSFYHKNINMRFNYQKKFDDILNDVTYSGNNSLLTVINANSANEIVSASGSYDKRYTFMRFHIMANISHSKYHNSIEGIQNTNTSLIQNYKASATTNFSELPNVTLGFQKIFNTYSGADIKNKFITHQPFAKLEWGILKYFTLLADYEYNVYKNRGGTTKSSYEFLNIDLYYQHDDSPWEFQISAANILNTKSIRRDQFSDAFMGTYQYVVLPRYILFGITYQM</sequence>
<proteinExistence type="predicted"/>
<dbReference type="SUPFAM" id="SSF56935">
    <property type="entry name" value="Porins"/>
    <property type="match status" value="1"/>
</dbReference>
<comment type="caution">
    <text evidence="2">The sequence shown here is derived from an EMBL/GenBank/DDBJ whole genome shotgun (WGS) entry which is preliminary data.</text>
</comment>
<keyword evidence="2" id="KW-0121">Carboxypeptidase</keyword>
<name>A0A926JRU8_9FLAO</name>
<dbReference type="AlphaFoldDB" id="A0A926JRU8"/>
<keyword evidence="2" id="KW-0378">Hydrolase</keyword>
<evidence type="ECO:0000313" key="2">
    <source>
        <dbReference type="EMBL" id="MBC9796128.1"/>
    </source>
</evidence>
<organism evidence="2 3">
    <name type="scientific">Sinomicrobium weinanense</name>
    <dbReference type="NCBI Taxonomy" id="2842200"/>
    <lineage>
        <taxon>Bacteria</taxon>
        <taxon>Pseudomonadati</taxon>
        <taxon>Bacteroidota</taxon>
        <taxon>Flavobacteriia</taxon>
        <taxon>Flavobacteriales</taxon>
        <taxon>Flavobacteriaceae</taxon>
        <taxon>Sinomicrobium</taxon>
    </lineage>
</organism>
<protein>
    <submittedName>
        <fullName evidence="2">Carboxypeptidase-like regulatory domain-containing protein</fullName>
    </submittedName>
</protein>
<dbReference type="RefSeq" id="WP_187965278.1">
    <property type="nucleotide sequence ID" value="NZ_JACVDC010000021.1"/>
</dbReference>
<dbReference type="Pfam" id="PF13715">
    <property type="entry name" value="CarbopepD_reg_2"/>
    <property type="match status" value="1"/>
</dbReference>
<evidence type="ECO:0000256" key="1">
    <source>
        <dbReference type="SAM" id="SignalP"/>
    </source>
</evidence>
<evidence type="ECO:0000313" key="3">
    <source>
        <dbReference type="Proteomes" id="UP000653730"/>
    </source>
</evidence>
<dbReference type="Gene3D" id="2.60.40.1120">
    <property type="entry name" value="Carboxypeptidase-like, regulatory domain"/>
    <property type="match status" value="1"/>
</dbReference>
<keyword evidence="2" id="KW-0645">Protease</keyword>
<accession>A0A926JRU8</accession>
<dbReference type="GO" id="GO:0004180">
    <property type="term" value="F:carboxypeptidase activity"/>
    <property type="evidence" value="ECO:0007669"/>
    <property type="project" value="UniProtKB-KW"/>
</dbReference>
<gene>
    <name evidence="2" type="ORF">IBL28_09130</name>
</gene>
<dbReference type="SUPFAM" id="SSF49464">
    <property type="entry name" value="Carboxypeptidase regulatory domain-like"/>
    <property type="match status" value="1"/>
</dbReference>
<reference evidence="2 3" key="1">
    <citation type="submission" date="2020-09" db="EMBL/GenBank/DDBJ databases">
        <title>Sinomicrobium weinanense sp. nov., a halophilic bacteria isolated from saline-alkali soil.</title>
        <authorList>
            <person name="Wu P."/>
            <person name="Ren H."/>
            <person name="Mei Y."/>
            <person name="Liang Y."/>
            <person name="Chen Z."/>
        </authorList>
    </citation>
    <scope>NUCLEOTIDE SEQUENCE [LARGE SCALE GENOMIC DNA]</scope>
    <source>
        <strain evidence="2 3">FJxs</strain>
    </source>
</reference>